<comment type="similarity">
    <text evidence="7">Belongs to the QueC family.</text>
</comment>
<evidence type="ECO:0000313" key="10">
    <source>
        <dbReference type="EMBL" id="PLR79860.1"/>
    </source>
</evidence>
<evidence type="ECO:0000256" key="6">
    <source>
        <dbReference type="ARBA" id="ARBA00022840"/>
    </source>
</evidence>
<dbReference type="OrthoDB" id="9789567at2"/>
<keyword evidence="4" id="KW-0547">Nucleotide-binding</keyword>
<protein>
    <recommendedName>
        <fullName evidence="8">7-cyano-7-deazaguanine synthase</fullName>
        <ecNumber evidence="8">6.3.4.20</ecNumber>
    </recommendedName>
</protein>
<keyword evidence="2" id="KW-0436">Ligase</keyword>
<reference evidence="10 12" key="1">
    <citation type="submission" date="2017-11" db="EMBL/GenBank/DDBJ databases">
        <title>Comparitive Functional Genomics of Dry Heat Resistant strains isolated from the Viking Spacecraft.</title>
        <authorList>
            <person name="Seuylemezian A."/>
            <person name="Cooper K."/>
            <person name="Vaishampayan P."/>
        </authorList>
    </citation>
    <scope>NUCLEOTIDE SEQUENCE [LARGE SCALE GENOMIC DNA]</scope>
    <source>
        <strain evidence="10 12">M4.6</strain>
    </source>
</reference>
<dbReference type="AlphaFoldDB" id="A0A2N5GGN5"/>
<dbReference type="SUPFAM" id="SSF52402">
    <property type="entry name" value="Adenine nucleotide alpha hydrolases-like"/>
    <property type="match status" value="1"/>
</dbReference>
<dbReference type="GO" id="GO:0016874">
    <property type="term" value="F:ligase activity"/>
    <property type="evidence" value="ECO:0007669"/>
    <property type="project" value="UniProtKB-KW"/>
</dbReference>
<keyword evidence="13" id="KW-1185">Reference proteome</keyword>
<dbReference type="Proteomes" id="UP000235114">
    <property type="component" value="Unassembled WGS sequence"/>
</dbReference>
<dbReference type="InterPro" id="IPR018317">
    <property type="entry name" value="QueC"/>
</dbReference>
<reference evidence="11 13" key="2">
    <citation type="submission" date="2017-12" db="EMBL/GenBank/DDBJ databases">
        <title>Comparative Functional Genomics of Dry Heat Resistant strains isolated from the Viking Spacecraft.</title>
        <authorList>
            <person name="Seuylemezian A."/>
            <person name="Cooper K."/>
            <person name="Vaishampayan P."/>
        </authorList>
    </citation>
    <scope>NUCLEOTIDE SEQUENCE [LARGE SCALE GENOMIC DNA]</scope>
    <source>
        <strain evidence="11 13">ATCC 29669</strain>
    </source>
</reference>
<comment type="pathway">
    <text evidence="1">Purine metabolism; 7-cyano-7-deazaguanine biosynthesis.</text>
</comment>
<evidence type="ECO:0000313" key="11">
    <source>
        <dbReference type="EMBL" id="PLR97791.1"/>
    </source>
</evidence>
<proteinExistence type="inferred from homology"/>
<dbReference type="GO" id="GO:0046872">
    <property type="term" value="F:metal ion binding"/>
    <property type="evidence" value="ECO:0007669"/>
    <property type="project" value="UniProtKB-KW"/>
</dbReference>
<evidence type="ECO:0000313" key="12">
    <source>
        <dbReference type="Proteomes" id="UP000234951"/>
    </source>
</evidence>
<evidence type="ECO:0000256" key="5">
    <source>
        <dbReference type="ARBA" id="ARBA00022833"/>
    </source>
</evidence>
<evidence type="ECO:0000313" key="13">
    <source>
        <dbReference type="Proteomes" id="UP000235114"/>
    </source>
</evidence>
<dbReference type="PANTHER" id="PTHR42914">
    <property type="entry name" value="7-CYANO-7-DEAZAGUANINE SYNTHASE"/>
    <property type="match status" value="1"/>
</dbReference>
<keyword evidence="3" id="KW-0479">Metal-binding</keyword>
<accession>A0A2N5GGN5</accession>
<keyword evidence="6" id="KW-0067">ATP-binding</keyword>
<comment type="catalytic activity">
    <reaction evidence="9">
        <text>7-carboxy-7-carbaguanine + NH4(+) + 2 ATP = 7-cyano-7-carbaguanine + 2 AMP + 2 diphosphate + 2 H(+)</text>
        <dbReference type="Rhea" id="RHEA:27982"/>
        <dbReference type="ChEBI" id="CHEBI:15378"/>
        <dbReference type="ChEBI" id="CHEBI:28938"/>
        <dbReference type="ChEBI" id="CHEBI:30616"/>
        <dbReference type="ChEBI" id="CHEBI:33019"/>
        <dbReference type="ChEBI" id="CHEBI:45075"/>
        <dbReference type="ChEBI" id="CHEBI:61036"/>
        <dbReference type="ChEBI" id="CHEBI:456215"/>
        <dbReference type="EC" id="6.3.4.20"/>
    </reaction>
</comment>
<evidence type="ECO:0000256" key="1">
    <source>
        <dbReference type="ARBA" id="ARBA00005061"/>
    </source>
</evidence>
<dbReference type="InterPro" id="IPR014729">
    <property type="entry name" value="Rossmann-like_a/b/a_fold"/>
</dbReference>
<evidence type="ECO:0000256" key="9">
    <source>
        <dbReference type="ARBA" id="ARBA00047890"/>
    </source>
</evidence>
<dbReference type="RefSeq" id="WP_101579322.1">
    <property type="nucleotide sequence ID" value="NZ_PGVA01000071.1"/>
</dbReference>
<dbReference type="GO" id="GO:0005524">
    <property type="term" value="F:ATP binding"/>
    <property type="evidence" value="ECO:0007669"/>
    <property type="project" value="UniProtKB-KW"/>
</dbReference>
<name>A0A2N5GGN5_9BACI</name>
<dbReference type="Proteomes" id="UP000234951">
    <property type="component" value="Unassembled WGS sequence"/>
</dbReference>
<evidence type="ECO:0000256" key="2">
    <source>
        <dbReference type="ARBA" id="ARBA00022598"/>
    </source>
</evidence>
<dbReference type="PIRSF" id="PIRSF006293">
    <property type="entry name" value="ExsB"/>
    <property type="match status" value="1"/>
</dbReference>
<dbReference type="EMBL" id="PGVD01000026">
    <property type="protein sequence ID" value="PLR97791.1"/>
    <property type="molecule type" value="Genomic_DNA"/>
</dbReference>
<gene>
    <name evidence="10" type="ORF">CU635_20995</name>
    <name evidence="11" type="ORF">CVD25_09575</name>
</gene>
<comment type="caution">
    <text evidence="10">The sequence shown here is derived from an EMBL/GenBank/DDBJ whole genome shotgun (WGS) entry which is preliminary data.</text>
</comment>
<evidence type="ECO:0000256" key="3">
    <source>
        <dbReference type="ARBA" id="ARBA00022723"/>
    </source>
</evidence>
<sequence length="226" mass="25422">MEKALLLLSGGPDSSSLAYWIKQQGFELHTLTFNFGEKEGEAEKRTAKYIANHVSKTHKFISFENVLRDFYMSDGGPIHILRKAISREIQIKPFGAGIAISLAASYAAQIGANHLFYAVHKDDAVFRENNYEFFNLLSKAISIELGNEFKIHTPFLDKTKAEVLKIGFELGVPIEETWSCASNSTIHCGWCEPCKDRQHAFKDNGITDNTLYENKINKISEAEIKA</sequence>
<evidence type="ECO:0000256" key="8">
    <source>
        <dbReference type="ARBA" id="ARBA00039149"/>
    </source>
</evidence>
<dbReference type="Pfam" id="PF06508">
    <property type="entry name" value="QueC"/>
    <property type="match status" value="1"/>
</dbReference>
<evidence type="ECO:0000256" key="4">
    <source>
        <dbReference type="ARBA" id="ARBA00022741"/>
    </source>
</evidence>
<dbReference type="Gene3D" id="3.40.50.620">
    <property type="entry name" value="HUPs"/>
    <property type="match status" value="1"/>
</dbReference>
<keyword evidence="5" id="KW-0862">Zinc</keyword>
<evidence type="ECO:0000256" key="7">
    <source>
        <dbReference type="ARBA" id="ARBA00037993"/>
    </source>
</evidence>
<dbReference type="EC" id="6.3.4.20" evidence="8"/>
<dbReference type="EMBL" id="PGVA01000071">
    <property type="protein sequence ID" value="PLR79860.1"/>
    <property type="molecule type" value="Genomic_DNA"/>
</dbReference>
<dbReference type="PANTHER" id="PTHR42914:SF1">
    <property type="entry name" value="7-CYANO-7-DEAZAGUANINE SYNTHASE"/>
    <property type="match status" value="1"/>
</dbReference>
<organism evidence="10 12">
    <name type="scientific">Bacillus canaveralius</name>
    <dbReference type="NCBI Taxonomy" id="1403243"/>
    <lineage>
        <taxon>Bacteria</taxon>
        <taxon>Bacillati</taxon>
        <taxon>Bacillota</taxon>
        <taxon>Bacilli</taxon>
        <taxon>Bacillales</taxon>
        <taxon>Bacillaceae</taxon>
        <taxon>Bacillus</taxon>
    </lineage>
</organism>